<dbReference type="Proteomes" id="UP000468735">
    <property type="component" value="Unassembled WGS sequence"/>
</dbReference>
<sequence length="174" mass="18256">MLVVAMVQGTLATSFALSSRDMKVSANRIQGNGYITYPSVVTSADGRKHPVVVIAVKSAHVHGLCQSSAIPTPLGRYVLRLHFPARTTSVSVTDLRVSATTINAGLDFSSLQLNRDAASLDAVPGAVGDPGQYGLKALGFAVENVKVRSWSVVSGSLQGQGARMAIGRTEPECF</sequence>
<keyword evidence="2" id="KW-1185">Reference proteome</keyword>
<comment type="caution">
    <text evidence="1">The sequence shown here is derived from an EMBL/GenBank/DDBJ whole genome shotgun (WGS) entry which is preliminary data.</text>
</comment>
<organism evidence="1 2">
    <name type="scientific">Actinomadura rudentiformis</name>
    <dbReference type="NCBI Taxonomy" id="359158"/>
    <lineage>
        <taxon>Bacteria</taxon>
        <taxon>Bacillati</taxon>
        <taxon>Actinomycetota</taxon>
        <taxon>Actinomycetes</taxon>
        <taxon>Streptosporangiales</taxon>
        <taxon>Thermomonosporaceae</taxon>
        <taxon>Actinomadura</taxon>
    </lineage>
</organism>
<gene>
    <name evidence="1" type="ORF">F8566_00490</name>
</gene>
<dbReference type="OrthoDB" id="4238587at2"/>
<dbReference type="RefSeq" id="WP_151556837.1">
    <property type="nucleotide sequence ID" value="NZ_WBMT01000001.1"/>
</dbReference>
<evidence type="ECO:0000313" key="1">
    <source>
        <dbReference type="EMBL" id="KAB2352227.1"/>
    </source>
</evidence>
<accession>A0A6H9YUE2</accession>
<evidence type="ECO:0000313" key="2">
    <source>
        <dbReference type="Proteomes" id="UP000468735"/>
    </source>
</evidence>
<dbReference type="Pfam" id="PF19741">
    <property type="entry name" value="DUF6230"/>
    <property type="match status" value="1"/>
</dbReference>
<evidence type="ECO:0008006" key="3">
    <source>
        <dbReference type="Google" id="ProtNLM"/>
    </source>
</evidence>
<dbReference type="InterPro" id="IPR046198">
    <property type="entry name" value="DUF6230"/>
</dbReference>
<dbReference type="EMBL" id="WBMT01000001">
    <property type="protein sequence ID" value="KAB2352227.1"/>
    <property type="molecule type" value="Genomic_DNA"/>
</dbReference>
<dbReference type="AlphaFoldDB" id="A0A6H9YUE2"/>
<reference evidence="1 2" key="1">
    <citation type="submission" date="2019-09" db="EMBL/GenBank/DDBJ databases">
        <title>Actinomadura physcomitrii sp. nov., a novel actinomycete isolated from moss [Physcomitrium sphaericum (Ludw) Fuernr].</title>
        <authorList>
            <person name="Zhuang X."/>
            <person name="Liu C."/>
        </authorList>
    </citation>
    <scope>NUCLEOTIDE SEQUENCE [LARGE SCALE GENOMIC DNA]</scope>
    <source>
        <strain evidence="1 2">HMC1</strain>
    </source>
</reference>
<name>A0A6H9YUE2_9ACTN</name>
<proteinExistence type="predicted"/>
<protein>
    <recommendedName>
        <fullName evidence="3">Cholesterol esterase</fullName>
    </recommendedName>
</protein>